<accession>A0A6G1LHF4</accession>
<keyword evidence="2 4" id="KW-0813">Transport</keyword>
<evidence type="ECO:0000259" key="5">
    <source>
        <dbReference type="Pfam" id="PF03081"/>
    </source>
</evidence>
<dbReference type="PANTHER" id="PTHR12542:SF41">
    <property type="entry name" value="EXOCYST COMPLEX COMPONENT 7"/>
    <property type="match status" value="1"/>
</dbReference>
<keyword evidence="3 4" id="KW-0268">Exocytosis</keyword>
<dbReference type="GO" id="GO:0005935">
    <property type="term" value="C:cellular bud neck"/>
    <property type="evidence" value="ECO:0007669"/>
    <property type="project" value="UniProtKB-SubCell"/>
</dbReference>
<dbReference type="PANTHER" id="PTHR12542">
    <property type="entry name" value="EXOCYST COMPLEX PROTEIN EXO70"/>
    <property type="match status" value="1"/>
</dbReference>
<dbReference type="GO" id="GO:0015031">
    <property type="term" value="P:protein transport"/>
    <property type="evidence" value="ECO:0007669"/>
    <property type="project" value="UniProtKB-KW"/>
</dbReference>
<name>A0A6G1LHF4_9PEZI</name>
<organism evidence="6 7">
    <name type="scientific">Teratosphaeria nubilosa</name>
    <dbReference type="NCBI Taxonomy" id="161662"/>
    <lineage>
        <taxon>Eukaryota</taxon>
        <taxon>Fungi</taxon>
        <taxon>Dikarya</taxon>
        <taxon>Ascomycota</taxon>
        <taxon>Pezizomycotina</taxon>
        <taxon>Dothideomycetes</taxon>
        <taxon>Dothideomycetidae</taxon>
        <taxon>Mycosphaerellales</taxon>
        <taxon>Teratosphaeriaceae</taxon>
        <taxon>Teratosphaeria</taxon>
    </lineage>
</organism>
<protein>
    <recommendedName>
        <fullName evidence="4">Exocyst complex protein EXO70</fullName>
    </recommendedName>
</protein>
<feature type="domain" description="Exocyst complex subunit Exo70 C-terminal" evidence="5">
    <location>
        <begin position="246"/>
        <end position="625"/>
    </location>
</feature>
<dbReference type="SUPFAM" id="SSF74788">
    <property type="entry name" value="Cullin repeat-like"/>
    <property type="match status" value="1"/>
</dbReference>
<keyword evidence="4" id="KW-0653">Protein transport</keyword>
<reference evidence="6" key="1">
    <citation type="journal article" date="2020" name="Stud. Mycol.">
        <title>101 Dothideomycetes genomes: a test case for predicting lifestyles and emergence of pathogens.</title>
        <authorList>
            <person name="Haridas S."/>
            <person name="Albert R."/>
            <person name="Binder M."/>
            <person name="Bloem J."/>
            <person name="Labutti K."/>
            <person name="Salamov A."/>
            <person name="Andreopoulos B."/>
            <person name="Baker S."/>
            <person name="Barry K."/>
            <person name="Bills G."/>
            <person name="Bluhm B."/>
            <person name="Cannon C."/>
            <person name="Castanera R."/>
            <person name="Culley D."/>
            <person name="Daum C."/>
            <person name="Ezra D."/>
            <person name="Gonzalez J."/>
            <person name="Henrissat B."/>
            <person name="Kuo A."/>
            <person name="Liang C."/>
            <person name="Lipzen A."/>
            <person name="Lutzoni F."/>
            <person name="Magnuson J."/>
            <person name="Mondo S."/>
            <person name="Nolan M."/>
            <person name="Ohm R."/>
            <person name="Pangilinan J."/>
            <person name="Park H.-J."/>
            <person name="Ramirez L."/>
            <person name="Alfaro M."/>
            <person name="Sun H."/>
            <person name="Tritt A."/>
            <person name="Yoshinaga Y."/>
            <person name="Zwiers L.-H."/>
            <person name="Turgeon B."/>
            <person name="Goodwin S."/>
            <person name="Spatafora J."/>
            <person name="Crous P."/>
            <person name="Grigoriev I."/>
        </authorList>
    </citation>
    <scope>NUCLEOTIDE SEQUENCE</scope>
    <source>
        <strain evidence="6">CBS 116005</strain>
    </source>
</reference>
<evidence type="ECO:0000256" key="2">
    <source>
        <dbReference type="ARBA" id="ARBA00022448"/>
    </source>
</evidence>
<keyword evidence="7" id="KW-1185">Reference proteome</keyword>
<dbReference type="InterPro" id="IPR046364">
    <property type="entry name" value="Exo70_C"/>
</dbReference>
<dbReference type="GO" id="GO:0005546">
    <property type="term" value="F:phosphatidylinositol-4,5-bisphosphate binding"/>
    <property type="evidence" value="ECO:0007669"/>
    <property type="project" value="InterPro"/>
</dbReference>
<dbReference type="AlphaFoldDB" id="A0A6G1LHF4"/>
<proteinExistence type="inferred from homology"/>
<gene>
    <name evidence="6" type="ORF">EJ03DRAFT_12750</name>
</gene>
<evidence type="ECO:0000313" key="7">
    <source>
        <dbReference type="Proteomes" id="UP000799436"/>
    </source>
</evidence>
<sequence>MVAPSKRAAYAEEAAEVEVLSANVDKLKSIRKRIGGSLERLEQSGRVMQEAMGPVYGNTQRLQTMSMNVNNILAAIDRIKQPLNMRDREDRIIRSRPDKVGLQEYMASIDRTSQALRNLQTTNLRSNQQAMVELNDLLATGVNNLANVFRDVLRQDSQPIEPLKQIMGGAEFPRISSKKSTQLRAINQHISNHASEAVKQGKLSPSAEAYAHERGQYIQLSLQNLARASINTARKVSASDVYTKGSNGIASYAAGIQGMYTAEYDSICAIFKRDEWGVVLQATCQSSLQAFAQTLKDLDKHVRENLFTDCYLAYEIIELVSNTSIQLESKTGELKYAMSDALKPVRETAKGSLSVLLNDIRVKIQQMQALPMDGAAVSITADVMTRLQLMTGYLPPLSSIMRSLGDGGWNAPNQGNSASSIPTLKSFDVGADGKQLFAHYCTDTIETLLNNLESRARVLLRGKSVQGVFLANNVTIIERMIRSSELGPLLDGVSPKLEAFQKKAISHYMDAWREPSTHLFDVQFTSKAPRPPSTGAAIDSAAVLKALNSKDKDGIKEKFKNFNMSFDELVARHKSYKMESEVRKLLSGEVQRSLEPLYNRFWDRYHEVDKGKGKYVKYDKAQMNRELVNLS</sequence>
<evidence type="ECO:0000256" key="1">
    <source>
        <dbReference type="ARBA" id="ARBA00006756"/>
    </source>
</evidence>
<dbReference type="InterPro" id="IPR004140">
    <property type="entry name" value="Exo70"/>
</dbReference>
<dbReference type="OrthoDB" id="1922221at2759"/>
<comment type="similarity">
    <text evidence="1 4">Belongs to the EXO70 family.</text>
</comment>
<evidence type="ECO:0000256" key="3">
    <source>
        <dbReference type="ARBA" id="ARBA00022483"/>
    </source>
</evidence>
<dbReference type="GO" id="GO:0000145">
    <property type="term" value="C:exocyst"/>
    <property type="evidence" value="ECO:0007669"/>
    <property type="project" value="InterPro"/>
</dbReference>
<dbReference type="Gene3D" id="1.20.1280.170">
    <property type="entry name" value="Exocyst complex component Exo70"/>
    <property type="match status" value="1"/>
</dbReference>
<dbReference type="Proteomes" id="UP000799436">
    <property type="component" value="Unassembled WGS sequence"/>
</dbReference>
<dbReference type="GO" id="GO:0006887">
    <property type="term" value="P:exocytosis"/>
    <property type="evidence" value="ECO:0007669"/>
    <property type="project" value="UniProtKB-KW"/>
</dbReference>
<dbReference type="InterPro" id="IPR016159">
    <property type="entry name" value="Cullin_repeat-like_dom_sf"/>
</dbReference>
<dbReference type="Pfam" id="PF03081">
    <property type="entry name" value="Exo70_C"/>
    <property type="match status" value="1"/>
</dbReference>
<evidence type="ECO:0000256" key="4">
    <source>
        <dbReference type="RuleBase" id="RU365026"/>
    </source>
</evidence>
<evidence type="ECO:0000313" key="6">
    <source>
        <dbReference type="EMBL" id="KAF2771999.1"/>
    </source>
</evidence>
<dbReference type="Pfam" id="PF20669">
    <property type="entry name" value="Exo70_N"/>
    <property type="match status" value="1"/>
</dbReference>
<comment type="subcellular location">
    <subcellularLocation>
        <location evidence="4">Bud</location>
    </subcellularLocation>
    <subcellularLocation>
        <location evidence="4">Bud neck</location>
    </subcellularLocation>
</comment>
<dbReference type="EMBL" id="ML995817">
    <property type="protein sequence ID" value="KAF2771999.1"/>
    <property type="molecule type" value="Genomic_DNA"/>
</dbReference>
<comment type="function">
    <text evidence="4">Involved in the secretory pathway as part of the exocyst complex which tethers secretory vesicles to the sites of exocytosis. Also plays a role in the assembly of the exocyst.</text>
</comment>